<sequence>MSYLHLWITFLFISFSQCSYATAELPTSTQSNINTEFSNSTLLPDNGDYWYVGTKLGLSVYQYGCEEWSIDCDRTDLGGGFFVGYQINESWGIELGKTFLGAAKAEYFSRKVTGDMETIDLFGKYTYGLTDRFGFFGKAGLANWNGKTKSDYVETTTFGHDLSVGFGAQYALNKRWLTQLEYQYINSIGDDTVGESDYHLMSIGIIYRFGFHELKQPFSCPIPNERQIITAYVDDELFDSNSTTITKPELLDPFIARLHYYSESTLSIIGHTDAIGSEAYNQSLSEKRAESVAKYFIKSGISNNRISTQGRGEKDPIAPNNTQNGRYLNRRVELRSNSFLYIPNKKLITQHQENN</sequence>
<keyword evidence="9" id="KW-0998">Cell outer membrane</keyword>
<dbReference type="PROSITE" id="PS51123">
    <property type="entry name" value="OMPA_2"/>
    <property type="match status" value="1"/>
</dbReference>
<evidence type="ECO:0000259" key="12">
    <source>
        <dbReference type="PROSITE" id="PS51123"/>
    </source>
</evidence>
<dbReference type="PANTHER" id="PTHR30329">
    <property type="entry name" value="STATOR ELEMENT OF FLAGELLAR MOTOR COMPLEX"/>
    <property type="match status" value="1"/>
</dbReference>
<dbReference type="eggNOG" id="COG2885">
    <property type="taxonomic scope" value="Bacteria"/>
</dbReference>
<dbReference type="InterPro" id="IPR000498">
    <property type="entry name" value="OmpA-like_TM_dom"/>
</dbReference>
<keyword evidence="3" id="KW-0813">Transport</keyword>
<dbReference type="InterPro" id="IPR006665">
    <property type="entry name" value="OmpA-like"/>
</dbReference>
<dbReference type="PROSITE" id="PS01068">
    <property type="entry name" value="OMPA_1"/>
    <property type="match status" value="1"/>
</dbReference>
<dbReference type="InterPro" id="IPR011250">
    <property type="entry name" value="OMP/PagP_B-barrel"/>
</dbReference>
<name>B6EMK0_ALISL</name>
<evidence type="ECO:0000256" key="4">
    <source>
        <dbReference type="ARBA" id="ARBA00022452"/>
    </source>
</evidence>
<dbReference type="HOGENOM" id="CLU_031536_0_1_6"/>
<evidence type="ECO:0000256" key="10">
    <source>
        <dbReference type="PROSITE-ProRule" id="PRU00473"/>
    </source>
</evidence>
<dbReference type="PRINTS" id="PR01021">
    <property type="entry name" value="OMPADOMAIN"/>
</dbReference>
<dbReference type="InterPro" id="IPR036737">
    <property type="entry name" value="OmpA-like_sf"/>
</dbReference>
<comment type="similarity">
    <text evidence="2">Belongs to the outer membrane OOP (TC 1.B.6) superfamily. OmpA family.</text>
</comment>
<proteinExistence type="inferred from homology"/>
<evidence type="ECO:0000256" key="7">
    <source>
        <dbReference type="ARBA" id="ARBA00023114"/>
    </source>
</evidence>
<evidence type="ECO:0000256" key="11">
    <source>
        <dbReference type="SAM" id="SignalP"/>
    </source>
</evidence>
<evidence type="ECO:0000313" key="14">
    <source>
        <dbReference type="Proteomes" id="UP000001730"/>
    </source>
</evidence>
<gene>
    <name evidence="13" type="ordered locus">VSAL_I1701</name>
</gene>
<dbReference type="InterPro" id="IPR006690">
    <property type="entry name" value="OMPA-like_CS"/>
</dbReference>
<keyword evidence="14" id="KW-1185">Reference proteome</keyword>
<dbReference type="SUPFAM" id="SSF56925">
    <property type="entry name" value="OMPA-like"/>
    <property type="match status" value="1"/>
</dbReference>
<dbReference type="Pfam" id="PF01389">
    <property type="entry name" value="OmpA_membrane"/>
    <property type="match status" value="1"/>
</dbReference>
<evidence type="ECO:0000256" key="1">
    <source>
        <dbReference type="ARBA" id="ARBA00004571"/>
    </source>
</evidence>
<accession>B6EMK0</accession>
<dbReference type="KEGG" id="vsa:VSAL_I1701"/>
<organism evidence="13 14">
    <name type="scientific">Aliivibrio salmonicida (strain LFI1238)</name>
    <name type="common">Vibrio salmonicida (strain LFI1238)</name>
    <dbReference type="NCBI Taxonomy" id="316275"/>
    <lineage>
        <taxon>Bacteria</taxon>
        <taxon>Pseudomonadati</taxon>
        <taxon>Pseudomonadota</taxon>
        <taxon>Gammaproteobacteria</taxon>
        <taxon>Vibrionales</taxon>
        <taxon>Vibrionaceae</taxon>
        <taxon>Aliivibrio</taxon>
    </lineage>
</organism>
<dbReference type="GO" id="GO:0006811">
    <property type="term" value="P:monoatomic ion transport"/>
    <property type="evidence" value="ECO:0007669"/>
    <property type="project" value="UniProtKB-KW"/>
</dbReference>
<dbReference type="EMBL" id="FM178379">
    <property type="protein sequence ID" value="CAQ79386.1"/>
    <property type="molecule type" value="Genomic_DNA"/>
</dbReference>
<feature type="signal peptide" evidence="11">
    <location>
        <begin position="1"/>
        <end position="21"/>
    </location>
</feature>
<dbReference type="Pfam" id="PF00691">
    <property type="entry name" value="OmpA"/>
    <property type="match status" value="1"/>
</dbReference>
<keyword evidence="8 10" id="KW-0472">Membrane</keyword>
<dbReference type="InterPro" id="IPR050330">
    <property type="entry name" value="Bact_OuterMem_StrucFunc"/>
</dbReference>
<keyword evidence="4" id="KW-1134">Transmembrane beta strand</keyword>
<dbReference type="GO" id="GO:0046930">
    <property type="term" value="C:pore complex"/>
    <property type="evidence" value="ECO:0007669"/>
    <property type="project" value="UniProtKB-KW"/>
</dbReference>
<dbReference type="Proteomes" id="UP000001730">
    <property type="component" value="Chromosome 1"/>
</dbReference>
<evidence type="ECO:0000256" key="9">
    <source>
        <dbReference type="ARBA" id="ARBA00023237"/>
    </source>
</evidence>
<dbReference type="GO" id="GO:0015288">
    <property type="term" value="F:porin activity"/>
    <property type="evidence" value="ECO:0007669"/>
    <property type="project" value="UniProtKB-KW"/>
</dbReference>
<dbReference type="RefSeq" id="WP_012550318.1">
    <property type="nucleotide sequence ID" value="NC_011312.1"/>
</dbReference>
<evidence type="ECO:0000256" key="3">
    <source>
        <dbReference type="ARBA" id="ARBA00022448"/>
    </source>
</evidence>
<comment type="subcellular location">
    <subcellularLocation>
        <location evidence="1">Cell outer membrane</location>
        <topology evidence="1">Multi-pass membrane protein</topology>
    </subcellularLocation>
</comment>
<dbReference type="AlphaFoldDB" id="B6EMK0"/>
<dbReference type="PANTHER" id="PTHR30329:SF21">
    <property type="entry name" value="LIPOPROTEIN YIAD-RELATED"/>
    <property type="match status" value="1"/>
</dbReference>
<feature type="chain" id="PRO_5002844724" evidence="11">
    <location>
        <begin position="22"/>
        <end position="355"/>
    </location>
</feature>
<dbReference type="eggNOG" id="COG3637">
    <property type="taxonomic scope" value="Bacteria"/>
</dbReference>
<evidence type="ECO:0000256" key="5">
    <source>
        <dbReference type="ARBA" id="ARBA00022692"/>
    </source>
</evidence>
<dbReference type="GO" id="GO:0009279">
    <property type="term" value="C:cell outer membrane"/>
    <property type="evidence" value="ECO:0007669"/>
    <property type="project" value="UniProtKB-SubCell"/>
</dbReference>
<dbReference type="Gene3D" id="2.40.160.20">
    <property type="match status" value="1"/>
</dbReference>
<evidence type="ECO:0000256" key="2">
    <source>
        <dbReference type="ARBA" id="ARBA00005710"/>
    </source>
</evidence>
<dbReference type="InterPro" id="IPR006664">
    <property type="entry name" value="OMP_bac"/>
</dbReference>
<keyword evidence="11" id="KW-0732">Signal</keyword>
<evidence type="ECO:0000256" key="6">
    <source>
        <dbReference type="ARBA" id="ARBA00023065"/>
    </source>
</evidence>
<keyword evidence="6" id="KW-0406">Ion transport</keyword>
<protein>
    <submittedName>
        <fullName evidence="13">Outer membrane protein, OmpA family</fullName>
    </submittedName>
</protein>
<feature type="domain" description="OmpA-like" evidence="12">
    <location>
        <begin position="225"/>
        <end position="340"/>
    </location>
</feature>
<reference evidence="13 14" key="1">
    <citation type="journal article" date="2008" name="BMC Genomics">
        <title>The genome sequence of the fish pathogen Aliivibrio salmonicida strain LFI1238 shows extensive evidence of gene decay.</title>
        <authorList>
            <person name="Hjerde E."/>
            <person name="Lorentzen M.S."/>
            <person name="Holden M.T."/>
            <person name="Seeger K."/>
            <person name="Paulsen S."/>
            <person name="Bason N."/>
            <person name="Churcher C."/>
            <person name="Harris D."/>
            <person name="Norbertczak H."/>
            <person name="Quail M.A."/>
            <person name="Sanders S."/>
            <person name="Thurston S."/>
            <person name="Parkhill J."/>
            <person name="Willassen N.P."/>
            <person name="Thomson N.R."/>
        </authorList>
    </citation>
    <scope>NUCLEOTIDE SEQUENCE [LARGE SCALE GENOMIC DNA]</scope>
    <source>
        <strain evidence="13 14">LFI1238</strain>
    </source>
</reference>
<evidence type="ECO:0000256" key="8">
    <source>
        <dbReference type="ARBA" id="ARBA00023136"/>
    </source>
</evidence>
<evidence type="ECO:0000313" key="13">
    <source>
        <dbReference type="EMBL" id="CAQ79386.1"/>
    </source>
</evidence>
<dbReference type="SUPFAM" id="SSF103088">
    <property type="entry name" value="OmpA-like"/>
    <property type="match status" value="1"/>
</dbReference>
<dbReference type="Gene3D" id="3.30.1330.60">
    <property type="entry name" value="OmpA-like domain"/>
    <property type="match status" value="1"/>
</dbReference>
<keyword evidence="5" id="KW-0812">Transmembrane</keyword>
<dbReference type="CDD" id="cd07185">
    <property type="entry name" value="OmpA_C-like"/>
    <property type="match status" value="1"/>
</dbReference>
<keyword evidence="7" id="KW-0626">Porin</keyword>